<dbReference type="Gene3D" id="1.20.1070.10">
    <property type="entry name" value="Rhodopsin 7-helix transmembrane proteins"/>
    <property type="match status" value="1"/>
</dbReference>
<proteinExistence type="predicted"/>
<evidence type="ECO:0000256" key="5">
    <source>
        <dbReference type="ARBA" id="ARBA00023040"/>
    </source>
</evidence>
<evidence type="ECO:0000256" key="3">
    <source>
        <dbReference type="ARBA" id="ARBA00022692"/>
    </source>
</evidence>
<evidence type="ECO:0000313" key="13">
    <source>
        <dbReference type="Ensembl" id="ENSNNAP00000009295.1"/>
    </source>
</evidence>
<evidence type="ECO:0000256" key="9">
    <source>
        <dbReference type="ARBA" id="ARBA00023180"/>
    </source>
</evidence>
<keyword evidence="10" id="KW-0807">Transducer</keyword>
<keyword evidence="7" id="KW-1015">Disulfide bond</keyword>
<feature type="transmembrane region" description="Helical" evidence="11">
    <location>
        <begin position="296"/>
        <end position="318"/>
    </location>
</feature>
<name>A0A8C6X5K1_NAJNA</name>
<evidence type="ECO:0000256" key="10">
    <source>
        <dbReference type="ARBA" id="ARBA00023224"/>
    </source>
</evidence>
<dbReference type="GO" id="GO:0006954">
    <property type="term" value="P:inflammatory response"/>
    <property type="evidence" value="ECO:0007669"/>
    <property type="project" value="TreeGrafter"/>
</dbReference>
<dbReference type="InterPro" id="IPR008365">
    <property type="entry name" value="Prostanoid_rcpt"/>
</dbReference>
<dbReference type="PROSITE" id="PS50262">
    <property type="entry name" value="G_PROTEIN_RECEP_F1_2"/>
    <property type="match status" value="1"/>
</dbReference>
<sequence length="387" mass="42993">MAAGSYRCNRTLRLEAGQSVLPGSLLFAAGLLGNVLALGLLWQHHLKAKSQRGQGRPRASAFYLLVSTLAATDLLGKCLLSPIVLAAYAHNRSLIDLWPPALFAFLMAFFGLASTMLLLAMALECWLSLGQPYFYERHTSRRWGGLLTGAAAVLCALFCALPLLGFGNNVQYCPGTWCFVRMAGDGRLYSVLYATLLGLLVLAVGLCNLGSMRSLYRMARRQPPRRTHLIDLRGATLPSRPPSSGRTEELGQLVLLALMTALFTICSLPLIIRAYIGAFAPDENEAADLTALRFFSVNSIVDPWVFIIFRTSIFRSLLQRFSRRLSLKKDLHSQDQGMYRTRHRSLQGYGLEKAAMHILSRCSLWWICDRCTMCPHLKQFALVCCPL</sequence>
<evidence type="ECO:0000256" key="4">
    <source>
        <dbReference type="ARBA" id="ARBA00022989"/>
    </source>
</evidence>
<feature type="transmembrane region" description="Helical" evidence="11">
    <location>
        <begin position="187"/>
        <end position="211"/>
    </location>
</feature>
<comment type="subcellular location">
    <subcellularLocation>
        <location evidence="1">Cell membrane</location>
        <topology evidence="1">Multi-pass membrane protein</topology>
    </subcellularLocation>
</comment>
<reference evidence="13" key="2">
    <citation type="submission" date="2025-09" db="UniProtKB">
        <authorList>
            <consortium name="Ensembl"/>
        </authorList>
    </citation>
    <scope>IDENTIFICATION</scope>
</reference>
<keyword evidence="14" id="KW-1185">Reference proteome</keyword>
<dbReference type="InterPro" id="IPR000276">
    <property type="entry name" value="GPCR_Rhodpsn"/>
</dbReference>
<dbReference type="GO" id="GO:0004956">
    <property type="term" value="F:prostaglandin D receptor activity"/>
    <property type="evidence" value="ECO:0007669"/>
    <property type="project" value="TreeGrafter"/>
</dbReference>
<dbReference type="InterPro" id="IPR017452">
    <property type="entry name" value="GPCR_Rhodpsn_7TM"/>
</dbReference>
<dbReference type="GeneTree" id="ENSGT01050000244902"/>
<evidence type="ECO:0000313" key="14">
    <source>
        <dbReference type="Proteomes" id="UP000694559"/>
    </source>
</evidence>
<dbReference type="FunFam" id="1.20.1070.10:FF:000175">
    <property type="entry name" value="Prostaglandin D2 receptor"/>
    <property type="match status" value="1"/>
</dbReference>
<dbReference type="PRINTS" id="PR01788">
    <property type="entry name" value="PROSTANOIDR"/>
</dbReference>
<dbReference type="OrthoDB" id="5959154at2759"/>
<keyword evidence="8" id="KW-0675">Receptor</keyword>
<dbReference type="Pfam" id="PF00001">
    <property type="entry name" value="7tm_1"/>
    <property type="match status" value="1"/>
</dbReference>
<evidence type="ECO:0000256" key="7">
    <source>
        <dbReference type="ARBA" id="ARBA00023157"/>
    </source>
</evidence>
<dbReference type="PANTHER" id="PTHR11866:SF14">
    <property type="entry name" value="PROSTAGLANDIN D2 RECEPTOR"/>
    <property type="match status" value="1"/>
</dbReference>
<reference evidence="13" key="1">
    <citation type="submission" date="2025-08" db="UniProtKB">
        <authorList>
            <consortium name="Ensembl"/>
        </authorList>
    </citation>
    <scope>IDENTIFICATION</scope>
</reference>
<dbReference type="PANTHER" id="PTHR11866">
    <property type="entry name" value="G-PROTEIN COUPLED RECEPTOR FAMILY 1 MEMBER"/>
    <property type="match status" value="1"/>
</dbReference>
<protein>
    <submittedName>
        <fullName evidence="13">Prostaglandin D2 receptor</fullName>
    </submittedName>
</protein>
<keyword evidence="9" id="KW-0325">Glycoprotein</keyword>
<keyword evidence="2" id="KW-1003">Cell membrane</keyword>
<evidence type="ECO:0000259" key="12">
    <source>
        <dbReference type="PROSITE" id="PS50262"/>
    </source>
</evidence>
<evidence type="ECO:0000256" key="2">
    <source>
        <dbReference type="ARBA" id="ARBA00022475"/>
    </source>
</evidence>
<dbReference type="InterPro" id="IPR000370">
    <property type="entry name" value="Prostglndn_IP_rcpt"/>
</dbReference>
<dbReference type="Ensembl" id="ENSNNAT00000009748.1">
    <property type="protein sequence ID" value="ENSNNAP00000009295.1"/>
    <property type="gene ID" value="ENSNNAG00000006153.1"/>
</dbReference>
<feature type="transmembrane region" description="Helical" evidence="11">
    <location>
        <begin position="20"/>
        <end position="42"/>
    </location>
</feature>
<evidence type="ECO:0000256" key="6">
    <source>
        <dbReference type="ARBA" id="ARBA00023136"/>
    </source>
</evidence>
<feature type="transmembrane region" description="Helical" evidence="11">
    <location>
        <begin position="143"/>
        <end position="167"/>
    </location>
</feature>
<dbReference type="GO" id="GO:0005886">
    <property type="term" value="C:plasma membrane"/>
    <property type="evidence" value="ECO:0007669"/>
    <property type="project" value="UniProtKB-SubCell"/>
</dbReference>
<evidence type="ECO:0000256" key="8">
    <source>
        <dbReference type="ARBA" id="ARBA00023170"/>
    </source>
</evidence>
<dbReference type="GO" id="GO:0007204">
    <property type="term" value="P:positive regulation of cytosolic calcium ion concentration"/>
    <property type="evidence" value="ECO:0007669"/>
    <property type="project" value="TreeGrafter"/>
</dbReference>
<dbReference type="Proteomes" id="UP000694559">
    <property type="component" value="Unplaced"/>
</dbReference>
<keyword evidence="3 11" id="KW-0812">Transmembrane</keyword>
<feature type="domain" description="G-protein coupled receptors family 1 profile" evidence="12">
    <location>
        <begin position="33"/>
        <end position="306"/>
    </location>
</feature>
<feature type="transmembrane region" description="Helical" evidence="11">
    <location>
        <begin position="253"/>
        <end position="276"/>
    </location>
</feature>
<keyword evidence="5" id="KW-0297">G-protein coupled receptor</keyword>
<evidence type="ECO:0000256" key="1">
    <source>
        <dbReference type="ARBA" id="ARBA00004651"/>
    </source>
</evidence>
<evidence type="ECO:0000256" key="11">
    <source>
        <dbReference type="SAM" id="Phobius"/>
    </source>
</evidence>
<dbReference type="AlphaFoldDB" id="A0A8C6X5K1"/>
<gene>
    <name evidence="13" type="primary">PTGDR</name>
</gene>
<dbReference type="SUPFAM" id="SSF81321">
    <property type="entry name" value="Family A G protein-coupled receptor-like"/>
    <property type="match status" value="1"/>
</dbReference>
<feature type="transmembrane region" description="Helical" evidence="11">
    <location>
        <begin position="101"/>
        <end position="123"/>
    </location>
</feature>
<organism evidence="13 14">
    <name type="scientific">Naja naja</name>
    <name type="common">Indian cobra</name>
    <dbReference type="NCBI Taxonomy" id="35670"/>
    <lineage>
        <taxon>Eukaryota</taxon>
        <taxon>Metazoa</taxon>
        <taxon>Chordata</taxon>
        <taxon>Craniata</taxon>
        <taxon>Vertebrata</taxon>
        <taxon>Euteleostomi</taxon>
        <taxon>Lepidosauria</taxon>
        <taxon>Squamata</taxon>
        <taxon>Bifurcata</taxon>
        <taxon>Unidentata</taxon>
        <taxon>Episquamata</taxon>
        <taxon>Toxicofera</taxon>
        <taxon>Serpentes</taxon>
        <taxon>Colubroidea</taxon>
        <taxon>Elapidae</taxon>
        <taxon>Elapinae</taxon>
        <taxon>Naja</taxon>
    </lineage>
</organism>
<accession>A0A8C6X5K1</accession>
<dbReference type="PRINTS" id="PR00856">
    <property type="entry name" value="PRSTNOIDIPR"/>
</dbReference>
<keyword evidence="4 11" id="KW-1133">Transmembrane helix</keyword>
<keyword evidence="6 11" id="KW-0472">Membrane</keyword>
<feature type="transmembrane region" description="Helical" evidence="11">
    <location>
        <begin position="62"/>
        <end position="89"/>
    </location>
</feature>
<dbReference type="GO" id="GO:0071799">
    <property type="term" value="P:cellular response to prostaglandin D stimulus"/>
    <property type="evidence" value="ECO:0007669"/>
    <property type="project" value="Ensembl"/>
</dbReference>